<evidence type="ECO:0008006" key="4">
    <source>
        <dbReference type="Google" id="ProtNLM"/>
    </source>
</evidence>
<name>A0A4U5N1W0_STECR</name>
<sequence>MMKAIVIVAVVCGLSHAFQQCKGNEKITDKATGKKYTPQELLSLTKELQGKLVACGNTKKQDCDTMPPLKSWLSDNCSKKNVCVNNKKYEQPNTCNENAHCGFENEMMTCVCDDGFKWSQENYACEKA</sequence>
<evidence type="ECO:0000313" key="3">
    <source>
        <dbReference type="Proteomes" id="UP000298663"/>
    </source>
</evidence>
<dbReference type="Proteomes" id="UP000298663">
    <property type="component" value="Unassembled WGS sequence"/>
</dbReference>
<comment type="caution">
    <text evidence="2">The sequence shown here is derived from an EMBL/GenBank/DDBJ whole genome shotgun (WGS) entry which is preliminary data.</text>
</comment>
<gene>
    <name evidence="2" type="ORF">L596_017279</name>
</gene>
<accession>A0A4U5N1W0</accession>
<feature type="chain" id="PRO_5020526850" description="EGF-like domain-containing protein" evidence="1">
    <location>
        <begin position="18"/>
        <end position="128"/>
    </location>
</feature>
<dbReference type="AlphaFoldDB" id="A0A4U5N1W0"/>
<proteinExistence type="predicted"/>
<evidence type="ECO:0000256" key="1">
    <source>
        <dbReference type="SAM" id="SignalP"/>
    </source>
</evidence>
<dbReference type="EMBL" id="AZBU02000005">
    <property type="protein sequence ID" value="TKR76083.1"/>
    <property type="molecule type" value="Genomic_DNA"/>
</dbReference>
<evidence type="ECO:0000313" key="2">
    <source>
        <dbReference type="EMBL" id="TKR76083.1"/>
    </source>
</evidence>
<keyword evidence="3" id="KW-1185">Reference proteome</keyword>
<keyword evidence="1" id="KW-0732">Signal</keyword>
<feature type="signal peptide" evidence="1">
    <location>
        <begin position="1"/>
        <end position="17"/>
    </location>
</feature>
<organism evidence="2 3">
    <name type="scientific">Steinernema carpocapsae</name>
    <name type="common">Entomopathogenic nematode</name>
    <dbReference type="NCBI Taxonomy" id="34508"/>
    <lineage>
        <taxon>Eukaryota</taxon>
        <taxon>Metazoa</taxon>
        <taxon>Ecdysozoa</taxon>
        <taxon>Nematoda</taxon>
        <taxon>Chromadorea</taxon>
        <taxon>Rhabditida</taxon>
        <taxon>Tylenchina</taxon>
        <taxon>Panagrolaimomorpha</taxon>
        <taxon>Strongyloidoidea</taxon>
        <taxon>Steinernematidae</taxon>
        <taxon>Steinernema</taxon>
    </lineage>
</organism>
<reference evidence="2 3" key="1">
    <citation type="journal article" date="2015" name="Genome Biol.">
        <title>Comparative genomics of Steinernema reveals deeply conserved gene regulatory networks.</title>
        <authorList>
            <person name="Dillman A.R."/>
            <person name="Macchietto M."/>
            <person name="Porter C.F."/>
            <person name="Rogers A."/>
            <person name="Williams B."/>
            <person name="Antoshechkin I."/>
            <person name="Lee M.M."/>
            <person name="Goodwin Z."/>
            <person name="Lu X."/>
            <person name="Lewis E.E."/>
            <person name="Goodrich-Blair H."/>
            <person name="Stock S.P."/>
            <person name="Adams B.J."/>
            <person name="Sternberg P.W."/>
            <person name="Mortazavi A."/>
        </authorList>
    </citation>
    <scope>NUCLEOTIDE SEQUENCE [LARGE SCALE GENOMIC DNA]</scope>
    <source>
        <strain evidence="2 3">ALL</strain>
    </source>
</reference>
<protein>
    <recommendedName>
        <fullName evidence="4">EGF-like domain-containing protein</fullName>
    </recommendedName>
</protein>
<reference evidence="2 3" key="2">
    <citation type="journal article" date="2019" name="G3 (Bethesda)">
        <title>Hybrid Assembly of the Genome of the Entomopathogenic Nematode Steinernema carpocapsae Identifies the X-Chromosome.</title>
        <authorList>
            <person name="Serra L."/>
            <person name="Macchietto M."/>
            <person name="Macias-Munoz A."/>
            <person name="McGill C.J."/>
            <person name="Rodriguez I.M."/>
            <person name="Rodriguez B."/>
            <person name="Murad R."/>
            <person name="Mortazavi A."/>
        </authorList>
    </citation>
    <scope>NUCLEOTIDE SEQUENCE [LARGE SCALE GENOMIC DNA]</scope>
    <source>
        <strain evidence="2 3">ALL</strain>
    </source>
</reference>